<keyword evidence="3" id="KW-1185">Reference proteome</keyword>
<dbReference type="EMBL" id="LNYY01000019">
    <property type="protein sequence ID" value="KTD69197.1"/>
    <property type="molecule type" value="Genomic_DNA"/>
</dbReference>
<gene>
    <name evidence="2" type="ORF">Lste_2355</name>
</gene>
<dbReference type="AlphaFoldDB" id="A0A0W0ZJ07"/>
<comment type="caution">
    <text evidence="2">The sequence shown here is derived from an EMBL/GenBank/DDBJ whole genome shotgun (WGS) entry which is preliminary data.</text>
</comment>
<evidence type="ECO:0000256" key="1">
    <source>
        <dbReference type="SAM" id="MobiDB-lite"/>
    </source>
</evidence>
<organism evidence="2 3">
    <name type="scientific">Legionella steelei</name>
    <dbReference type="NCBI Taxonomy" id="947033"/>
    <lineage>
        <taxon>Bacteria</taxon>
        <taxon>Pseudomonadati</taxon>
        <taxon>Pseudomonadota</taxon>
        <taxon>Gammaproteobacteria</taxon>
        <taxon>Legionellales</taxon>
        <taxon>Legionellaceae</taxon>
        <taxon>Legionella</taxon>
    </lineage>
</organism>
<feature type="region of interest" description="Disordered" evidence="1">
    <location>
        <begin position="54"/>
        <end position="92"/>
    </location>
</feature>
<evidence type="ECO:0000313" key="2">
    <source>
        <dbReference type="EMBL" id="KTD69197.1"/>
    </source>
</evidence>
<sequence length="116" mass="13155">MQEKEEAPTIQFNAQQGKETTENLLKKILEDGLQANNLLVDTLREHAEENNLQESLELFNNPPPRKKATDEKATQEEAVPIGNKQKNEGLFEQQEEVTAYRNKAQKLESTTHNPAA</sequence>
<dbReference type="RefSeq" id="WP_157070737.1">
    <property type="nucleotide sequence ID" value="NZ_LNYY01000019.1"/>
</dbReference>
<proteinExistence type="predicted"/>
<accession>A0A0W0ZJ07</accession>
<name>A0A0W0ZJ07_9GAMM</name>
<dbReference type="STRING" id="947033.Lste_2355"/>
<evidence type="ECO:0000313" key="3">
    <source>
        <dbReference type="Proteomes" id="UP000054926"/>
    </source>
</evidence>
<dbReference type="PATRIC" id="fig|947033.5.peg.2495"/>
<reference evidence="2 3" key="1">
    <citation type="submission" date="2015-11" db="EMBL/GenBank/DDBJ databases">
        <title>Genomic analysis of 38 Legionella species identifies large and diverse effector repertoires.</title>
        <authorList>
            <person name="Burstein D."/>
            <person name="Amaro F."/>
            <person name="Zusman T."/>
            <person name="Lifshitz Z."/>
            <person name="Cohen O."/>
            <person name="Gilbert J.A."/>
            <person name="Pupko T."/>
            <person name="Shuman H.A."/>
            <person name="Segal G."/>
        </authorList>
    </citation>
    <scope>NUCLEOTIDE SEQUENCE [LARGE SCALE GENOMIC DNA]</scope>
    <source>
        <strain evidence="2 3">IMVS3376</strain>
    </source>
</reference>
<dbReference type="Proteomes" id="UP000054926">
    <property type="component" value="Unassembled WGS sequence"/>
</dbReference>
<protein>
    <submittedName>
        <fullName evidence="2">Uncharacterized protein</fullName>
    </submittedName>
</protein>